<dbReference type="SUPFAM" id="SSF49452">
    <property type="entry name" value="Starch-binding domain-like"/>
    <property type="match status" value="1"/>
</dbReference>
<evidence type="ECO:0000256" key="2">
    <source>
        <dbReference type="SAM" id="SignalP"/>
    </source>
</evidence>
<name>A0A328BTJ7_9BACT</name>
<dbReference type="InterPro" id="IPR013784">
    <property type="entry name" value="Carb-bd-like_fold"/>
</dbReference>
<dbReference type="AlphaFoldDB" id="A0A328BTJ7"/>
<feature type="compositionally biased region" description="Polar residues" evidence="1">
    <location>
        <begin position="343"/>
        <end position="355"/>
    </location>
</feature>
<evidence type="ECO:0000256" key="1">
    <source>
        <dbReference type="SAM" id="MobiDB-lite"/>
    </source>
</evidence>
<organism evidence="4 5">
    <name type="scientific">Hymenobacter edaphi</name>
    <dbReference type="NCBI Taxonomy" id="2211146"/>
    <lineage>
        <taxon>Bacteria</taxon>
        <taxon>Pseudomonadati</taxon>
        <taxon>Bacteroidota</taxon>
        <taxon>Cytophagia</taxon>
        <taxon>Cytophagales</taxon>
        <taxon>Hymenobacteraceae</taxon>
        <taxon>Hymenobacter</taxon>
    </lineage>
</organism>
<evidence type="ECO:0000313" key="5">
    <source>
        <dbReference type="Proteomes" id="UP000248553"/>
    </source>
</evidence>
<accession>A0A328BTJ7</accession>
<keyword evidence="2" id="KW-0732">Signal</keyword>
<dbReference type="Gene3D" id="2.170.130.10">
    <property type="entry name" value="TonB-dependent receptor, plug domain"/>
    <property type="match status" value="1"/>
</dbReference>
<protein>
    <submittedName>
        <fullName evidence="4">TonB-dependent receptor</fullName>
    </submittedName>
</protein>
<dbReference type="SUPFAM" id="SSF56935">
    <property type="entry name" value="Porins"/>
    <property type="match status" value="1"/>
</dbReference>
<feature type="region of interest" description="Disordered" evidence="1">
    <location>
        <begin position="301"/>
        <end position="355"/>
    </location>
</feature>
<feature type="compositionally biased region" description="Gly residues" evidence="1">
    <location>
        <begin position="302"/>
        <end position="326"/>
    </location>
</feature>
<feature type="domain" description="Outer membrane protein beta-barrel" evidence="3">
    <location>
        <begin position="487"/>
        <end position="831"/>
    </location>
</feature>
<sequence length="950" mass="104338">MRYVLLFLLFCLGAAMARAQQPAAPRPAAGQIHGAVADSASGKVLREASVSLLAARDSSYLSFTITDGDGRFTLRGVAPGRYYLLLTFLGYRSRLVPLQLTAAAPAAALGTLRLRAASHTLGEVVVEQERAPVSVQGDTVAFNARAFKTQPNAVVEQLLRKLPGVQVDRDGTIRAQGQPVQRVLVDGKPFFGDDPKVATRNLPAGIIDQVQLFNQQGDQAQFSGIDDGQQQKTINLVTKRDKRKGWFGTEGLGLGTDGRYRAQLGLNRFNNGRQISAIGQANNVNQLGFSDNGAPAAADLSGGPGANAGSSLPGGFGGVGGPGSSGGPMIMQGGRGSSAGAANNQPSSITESLTGGLNYRDAWGRRAEVATSYLAARSTVRTEQVSRRENATGRLAGEEAAPALLTDQSTAARNRTLSQRLNLRLDYKLDSLTSLRFTPALWWQSTDQWRNVGQQTARGAQRLNQSLSRYEATAGSAWGNGNLLLMRKFSKAGRTLSANLSAVLNSQDGTAFNRADNTFFSPDGPARRARLDQRIAQDYPARTQALNLAYVEPLSLQQKLELHYNASDSRSQARRDATDYNDATGAYDRLNPGLSNRFRSQFRTHRAGLTWQTRRLRYGYALGLDAQQARLGVDNQSRDSAFTRRYQTLLPNAMFSWNGSRGRTLRLNYRTRLQAPSATQLQPVTDNSNPLFVRRGNPLLRPEYLHSLTATYQQFNAVSNRSIFGLLSATQVQDRIVSSTAFDAQGVQTTRPVNADGYRTLNGFLSLGQRLGWHKLNVNLSTNGNFTQGRSLVNEQWNQARNWSLGQGLSVNTAFNDQLEFGLDLNVTYLDARYSLLPQQNTAYWSQKLEADVFYQLPGRFTLGSDLWLTRYAGRSAGFNQGVALWNVALARQLFNNKQGELKLQAYDLLRQNRSVVRNVTDTYLEDVRSRVLTRYFMLSFSYNVRSFGK</sequence>
<keyword evidence="5" id="KW-1185">Reference proteome</keyword>
<dbReference type="InterPro" id="IPR041700">
    <property type="entry name" value="OMP_b-brl_3"/>
</dbReference>
<dbReference type="RefSeq" id="WP_111477370.1">
    <property type="nucleotide sequence ID" value="NZ_QHKM01000001.1"/>
</dbReference>
<dbReference type="Pfam" id="PF13620">
    <property type="entry name" value="CarboxypepD_reg"/>
    <property type="match status" value="1"/>
</dbReference>
<dbReference type="GO" id="GO:0030246">
    <property type="term" value="F:carbohydrate binding"/>
    <property type="evidence" value="ECO:0007669"/>
    <property type="project" value="InterPro"/>
</dbReference>
<evidence type="ECO:0000313" key="4">
    <source>
        <dbReference type="EMBL" id="RAK70620.1"/>
    </source>
</evidence>
<dbReference type="Gene3D" id="2.60.40.1120">
    <property type="entry name" value="Carboxypeptidase-like, regulatory domain"/>
    <property type="match status" value="1"/>
</dbReference>
<reference evidence="5" key="1">
    <citation type="submission" date="2018-05" db="EMBL/GenBank/DDBJ databases">
        <authorList>
            <person name="Nie L."/>
        </authorList>
    </citation>
    <scope>NUCLEOTIDE SEQUENCE [LARGE SCALE GENOMIC DNA]</scope>
    <source>
        <strain evidence="5">NL</strain>
    </source>
</reference>
<dbReference type="OrthoDB" id="1682379at2"/>
<dbReference type="Proteomes" id="UP000248553">
    <property type="component" value="Unassembled WGS sequence"/>
</dbReference>
<dbReference type="Pfam" id="PF14905">
    <property type="entry name" value="OMP_b-brl_3"/>
    <property type="match status" value="1"/>
</dbReference>
<feature type="chain" id="PRO_5016305588" evidence="2">
    <location>
        <begin position="20"/>
        <end position="950"/>
    </location>
</feature>
<proteinExistence type="predicted"/>
<feature type="signal peptide" evidence="2">
    <location>
        <begin position="1"/>
        <end position="19"/>
    </location>
</feature>
<dbReference type="EMBL" id="QHKM01000001">
    <property type="protein sequence ID" value="RAK70620.1"/>
    <property type="molecule type" value="Genomic_DNA"/>
</dbReference>
<comment type="caution">
    <text evidence="4">The sequence shown here is derived from an EMBL/GenBank/DDBJ whole genome shotgun (WGS) entry which is preliminary data.</text>
</comment>
<keyword evidence="4" id="KW-0675">Receptor</keyword>
<feature type="region of interest" description="Disordered" evidence="1">
    <location>
        <begin position="378"/>
        <end position="402"/>
    </location>
</feature>
<dbReference type="InterPro" id="IPR037066">
    <property type="entry name" value="Plug_dom_sf"/>
</dbReference>
<evidence type="ECO:0000259" key="3">
    <source>
        <dbReference type="Pfam" id="PF14905"/>
    </source>
</evidence>
<gene>
    <name evidence="4" type="ORF">DLM85_07255</name>
</gene>